<evidence type="ECO:0000313" key="1">
    <source>
        <dbReference type="EMBL" id="EMD84342.1"/>
    </source>
</evidence>
<accession>M2U8S7</accession>
<protein>
    <submittedName>
        <fullName evidence="1">Uncharacterized protein</fullName>
    </submittedName>
</protein>
<sequence>MAMTPSSTVADQWLISLAHASDYDEILPCGVRIPSVS</sequence>
<organism evidence="1 2">
    <name type="scientific">Pacificimonas flava</name>
    <dbReference type="NCBI Taxonomy" id="1234595"/>
    <lineage>
        <taxon>Bacteria</taxon>
        <taxon>Pseudomonadati</taxon>
        <taxon>Pseudomonadota</taxon>
        <taxon>Alphaproteobacteria</taxon>
        <taxon>Sphingomonadales</taxon>
        <taxon>Sphingosinicellaceae</taxon>
        <taxon>Pacificimonas</taxon>
    </lineage>
</organism>
<dbReference type="Proteomes" id="UP000011717">
    <property type="component" value="Unassembled WGS sequence"/>
</dbReference>
<proteinExistence type="predicted"/>
<name>M2U8S7_9SPHN</name>
<dbReference type="AlphaFoldDB" id="M2U8S7"/>
<keyword evidence="2" id="KW-1185">Reference proteome</keyword>
<gene>
    <name evidence="1" type="ORF">C725_0272</name>
</gene>
<reference evidence="1 2" key="1">
    <citation type="journal article" date="2013" name="Genome Announc.">
        <title>Draft Genome Sequence of Strain JLT2015T, Belonging to the Family Sphingomonadaceae of the Alphaproteobacteria.</title>
        <authorList>
            <person name="Tang K."/>
            <person name="Liu K."/>
            <person name="Li S."/>
            <person name="Jiao N."/>
        </authorList>
    </citation>
    <scope>NUCLEOTIDE SEQUENCE [LARGE SCALE GENOMIC DNA]</scope>
    <source>
        <strain evidence="1 2">JLT2015</strain>
    </source>
</reference>
<evidence type="ECO:0000313" key="2">
    <source>
        <dbReference type="Proteomes" id="UP000011717"/>
    </source>
</evidence>
<dbReference type="EMBL" id="AMRV01000001">
    <property type="protein sequence ID" value="EMD84342.1"/>
    <property type="molecule type" value="Genomic_DNA"/>
</dbReference>
<comment type="caution">
    <text evidence="1">The sequence shown here is derived from an EMBL/GenBank/DDBJ whole genome shotgun (WGS) entry which is preliminary data.</text>
</comment>